<sequence>MSTFQTIFLLAVGFYVGEYNMLAVANLLHLLGRMKHSKVPILSCQVSAHSMNLKAINQFRNMILCLMPNSWPILDYTDYGCYCGLGGFGTPVDDLDRSIHLTFFLSLIFSLTNLFFTCRCCQVHDKCYSDSMQHPECWPIMDNPYTNFYHYKCDDAHKKITCTKKNDECKMFICECDRKAAECFSKSEWIPEHNHLPRDQCH</sequence>
<dbReference type="GO" id="GO:0005509">
    <property type="term" value="F:calcium ion binding"/>
    <property type="evidence" value="ECO:0007669"/>
    <property type="project" value="InterPro"/>
</dbReference>
<evidence type="ECO:0000256" key="6">
    <source>
        <dbReference type="PIRSR" id="PIRSR601211-3"/>
    </source>
</evidence>
<dbReference type="InterPro" id="IPR036444">
    <property type="entry name" value="PLipase_A2_dom_sf"/>
</dbReference>
<feature type="active site" evidence="4">
    <location>
        <position position="177"/>
    </location>
</feature>
<keyword evidence="5 8" id="KW-0106">Calcium</keyword>
<dbReference type="GO" id="GO:0047498">
    <property type="term" value="F:calcium-dependent phospholipase A2 activity"/>
    <property type="evidence" value="ECO:0007669"/>
    <property type="project" value="TreeGrafter"/>
</dbReference>
<keyword evidence="12" id="KW-1185">Reference proteome</keyword>
<comment type="subcellular location">
    <subcellularLocation>
        <location evidence="1 8">Secreted</location>
    </subcellularLocation>
</comment>
<dbReference type="CDD" id="cd00125">
    <property type="entry name" value="PLA2c"/>
    <property type="match status" value="1"/>
</dbReference>
<dbReference type="GO" id="GO:0050482">
    <property type="term" value="P:arachidonate secretion"/>
    <property type="evidence" value="ECO:0007669"/>
    <property type="project" value="InterPro"/>
</dbReference>
<dbReference type="InterPro" id="IPR033113">
    <property type="entry name" value="PLA2_histidine"/>
</dbReference>
<dbReference type="InterPro" id="IPR033112">
    <property type="entry name" value="PLA2_Asp_AS"/>
</dbReference>
<feature type="disulfide bond" evidence="6">
    <location>
        <begin position="137"/>
        <end position="169"/>
    </location>
</feature>
<feature type="binding site" evidence="5">
    <location>
        <position position="82"/>
    </location>
    <ligand>
        <name>Ca(2+)</name>
        <dbReference type="ChEBI" id="CHEBI:29108"/>
    </ligand>
</feature>
<dbReference type="EC" id="3.1.1.4" evidence="8"/>
<keyword evidence="2 8" id="KW-0964">Secreted</keyword>
<evidence type="ECO:0000259" key="10">
    <source>
        <dbReference type="SMART" id="SM00085"/>
    </source>
</evidence>
<evidence type="ECO:0000313" key="11">
    <source>
        <dbReference type="Ensembl" id="ENSNFUP00015038727.1"/>
    </source>
</evidence>
<dbReference type="InterPro" id="IPR016090">
    <property type="entry name" value="PLA2-like_dom"/>
</dbReference>
<comment type="similarity">
    <text evidence="7">Belongs to the phospholipase A2 family.</text>
</comment>
<feature type="binding site" evidence="5">
    <location>
        <position position="125"/>
    </location>
    <ligand>
        <name>Ca(2+)</name>
        <dbReference type="ChEBI" id="CHEBI:29108"/>
    </ligand>
</feature>
<dbReference type="PANTHER" id="PTHR11716">
    <property type="entry name" value="PHOSPHOLIPASE A2 FAMILY MEMBER"/>
    <property type="match status" value="1"/>
</dbReference>
<dbReference type="PROSITE" id="PS00118">
    <property type="entry name" value="PA2_HIS"/>
    <property type="match status" value="1"/>
</dbReference>
<dbReference type="Ensembl" id="ENSNFUT00015040434.1">
    <property type="protein sequence ID" value="ENSNFUP00015038727.1"/>
    <property type="gene ID" value="ENSNFUG00015018683.1"/>
</dbReference>
<keyword evidence="5" id="KW-0479">Metal-binding</keyword>
<name>A0A8C6P5K2_NOTFU</name>
<keyword evidence="9" id="KW-0472">Membrane</keyword>
<organism evidence="11 12">
    <name type="scientific">Nothobranchius furzeri</name>
    <name type="common">Turquoise killifish</name>
    <dbReference type="NCBI Taxonomy" id="105023"/>
    <lineage>
        <taxon>Eukaryota</taxon>
        <taxon>Metazoa</taxon>
        <taxon>Chordata</taxon>
        <taxon>Craniata</taxon>
        <taxon>Vertebrata</taxon>
        <taxon>Euteleostomi</taxon>
        <taxon>Actinopterygii</taxon>
        <taxon>Neopterygii</taxon>
        <taxon>Teleostei</taxon>
        <taxon>Neoteleostei</taxon>
        <taxon>Acanthomorphata</taxon>
        <taxon>Ovalentaria</taxon>
        <taxon>Atherinomorphae</taxon>
        <taxon>Cyprinodontiformes</taxon>
        <taxon>Nothobranchiidae</taxon>
        <taxon>Nothobranchius</taxon>
    </lineage>
</organism>
<dbReference type="PROSITE" id="PS00119">
    <property type="entry name" value="PA2_ASP"/>
    <property type="match status" value="1"/>
</dbReference>
<accession>A0A8C6P5K2</accession>
<dbReference type="GeneTree" id="ENSGT00940000154885"/>
<evidence type="ECO:0000256" key="8">
    <source>
        <dbReference type="RuleBase" id="RU361236"/>
    </source>
</evidence>
<feature type="disulfide bond" evidence="6">
    <location>
        <begin position="127"/>
        <end position="176"/>
    </location>
</feature>
<evidence type="ECO:0000256" key="5">
    <source>
        <dbReference type="PIRSR" id="PIRSR601211-2"/>
    </source>
</evidence>
<feature type="binding site" evidence="5">
    <location>
        <position position="86"/>
    </location>
    <ligand>
        <name>Ca(2+)</name>
        <dbReference type="ChEBI" id="CHEBI:29108"/>
    </ligand>
</feature>
<dbReference type="Pfam" id="PF00068">
    <property type="entry name" value="Phospholip_A2_1"/>
    <property type="match status" value="1"/>
</dbReference>
<evidence type="ECO:0000256" key="3">
    <source>
        <dbReference type="ARBA" id="ARBA00023157"/>
    </source>
</evidence>
<reference evidence="11" key="1">
    <citation type="submission" date="2014-08" db="EMBL/GenBank/DDBJ databases">
        <authorList>
            <person name="Senf B."/>
            <person name="Petzold A."/>
            <person name="Downie B.R."/>
            <person name="Koch P."/>
            <person name="Platzer M."/>
        </authorList>
    </citation>
    <scope>NUCLEOTIDE SEQUENCE [LARGE SCALE GENOMIC DNA]</scope>
    <source>
        <strain evidence="11">GRZ</strain>
    </source>
</reference>
<comment type="catalytic activity">
    <reaction evidence="8">
        <text>a 1,2-diacyl-sn-glycero-3-phosphocholine + H2O = a 1-acyl-sn-glycero-3-phosphocholine + a fatty acid + H(+)</text>
        <dbReference type="Rhea" id="RHEA:15801"/>
        <dbReference type="ChEBI" id="CHEBI:15377"/>
        <dbReference type="ChEBI" id="CHEBI:15378"/>
        <dbReference type="ChEBI" id="CHEBI:28868"/>
        <dbReference type="ChEBI" id="CHEBI:57643"/>
        <dbReference type="ChEBI" id="CHEBI:58168"/>
        <dbReference type="EC" id="3.1.1.4"/>
    </reaction>
</comment>
<feature type="disulfide bond" evidence="6">
    <location>
        <begin position="83"/>
        <end position="121"/>
    </location>
</feature>
<reference evidence="11" key="2">
    <citation type="submission" date="2025-08" db="UniProtKB">
        <authorList>
            <consortium name="Ensembl"/>
        </authorList>
    </citation>
    <scope>IDENTIFICATION</scope>
</reference>
<reference evidence="11" key="3">
    <citation type="submission" date="2025-09" db="UniProtKB">
        <authorList>
            <consortium name="Ensembl"/>
        </authorList>
    </citation>
    <scope>IDENTIFICATION</scope>
</reference>
<evidence type="ECO:0000256" key="1">
    <source>
        <dbReference type="ARBA" id="ARBA00004613"/>
    </source>
</evidence>
<evidence type="ECO:0000256" key="2">
    <source>
        <dbReference type="ARBA" id="ARBA00022525"/>
    </source>
</evidence>
<dbReference type="AlphaFoldDB" id="A0A8C6P5K2"/>
<comment type="cofactor">
    <cofactor evidence="5">
        <name>Ca(2+)</name>
        <dbReference type="ChEBI" id="CHEBI:29108"/>
    </cofactor>
    <text evidence="5">Binds 1 Ca(2+) ion per subunit.</text>
</comment>
<feature type="disulfide bond" evidence="6">
    <location>
        <begin position="162"/>
        <end position="174"/>
    </location>
</feature>
<dbReference type="PANTHER" id="PTHR11716:SF94">
    <property type="entry name" value="PHOSPHOLIPASE A2"/>
    <property type="match status" value="1"/>
</dbReference>
<protein>
    <recommendedName>
        <fullName evidence="8">Phospholipase A2</fullName>
        <ecNumber evidence="8">3.1.1.4</ecNumber>
    </recommendedName>
</protein>
<evidence type="ECO:0000256" key="9">
    <source>
        <dbReference type="SAM" id="Phobius"/>
    </source>
</evidence>
<dbReference type="GO" id="GO:0005576">
    <property type="term" value="C:extracellular region"/>
    <property type="evidence" value="ECO:0007669"/>
    <property type="project" value="UniProtKB-SubCell"/>
</dbReference>
<proteinExistence type="inferred from homology"/>
<feature type="transmembrane region" description="Helical" evidence="9">
    <location>
        <begin position="6"/>
        <end position="28"/>
    </location>
</feature>
<gene>
    <name evidence="11" type="primary">LOC107396433</name>
</gene>
<keyword evidence="8" id="KW-0378">Hydrolase</keyword>
<dbReference type="Gene3D" id="1.20.90.10">
    <property type="entry name" value="Phospholipase A2 domain"/>
    <property type="match status" value="1"/>
</dbReference>
<feature type="transmembrane region" description="Helical" evidence="9">
    <location>
        <begin position="98"/>
        <end position="116"/>
    </location>
</feature>
<keyword evidence="9" id="KW-1133">Transmembrane helix</keyword>
<dbReference type="Proteomes" id="UP000694548">
    <property type="component" value="Chromosome sgr02"/>
</dbReference>
<keyword evidence="9" id="KW-0812">Transmembrane</keyword>
<dbReference type="GO" id="GO:0005543">
    <property type="term" value="F:phospholipid binding"/>
    <property type="evidence" value="ECO:0007669"/>
    <property type="project" value="TreeGrafter"/>
</dbReference>
<feature type="domain" description="Phospholipase A2-like central" evidence="10">
    <location>
        <begin position="55"/>
        <end position="202"/>
    </location>
</feature>
<evidence type="ECO:0000256" key="7">
    <source>
        <dbReference type="RuleBase" id="RU003654"/>
    </source>
</evidence>
<keyword evidence="3 6" id="KW-1015">Disulfide bond</keyword>
<dbReference type="PRINTS" id="PR00389">
    <property type="entry name" value="PHPHLIPASEA2"/>
</dbReference>
<evidence type="ECO:0000256" key="4">
    <source>
        <dbReference type="PIRSR" id="PIRSR601211-1"/>
    </source>
</evidence>
<dbReference type="GO" id="GO:0016042">
    <property type="term" value="P:lipid catabolic process"/>
    <property type="evidence" value="ECO:0007669"/>
    <property type="project" value="InterPro"/>
</dbReference>
<feature type="binding site" evidence="5">
    <location>
        <position position="84"/>
    </location>
    <ligand>
        <name>Ca(2+)</name>
        <dbReference type="ChEBI" id="CHEBI:29108"/>
    </ligand>
</feature>
<feature type="disulfide bond" evidence="6">
    <location>
        <begin position="120"/>
        <end position="183"/>
    </location>
</feature>
<keyword evidence="8" id="KW-0443">Lipid metabolism</keyword>
<evidence type="ECO:0000313" key="12">
    <source>
        <dbReference type="Proteomes" id="UP000694548"/>
    </source>
</evidence>
<dbReference type="SMART" id="SM00085">
    <property type="entry name" value="PA2c"/>
    <property type="match status" value="1"/>
</dbReference>
<dbReference type="InterPro" id="IPR001211">
    <property type="entry name" value="PLA2"/>
</dbReference>
<dbReference type="SUPFAM" id="SSF48619">
    <property type="entry name" value="Phospholipase A2, PLA2"/>
    <property type="match status" value="1"/>
</dbReference>
<dbReference type="GO" id="GO:0006644">
    <property type="term" value="P:phospholipid metabolic process"/>
    <property type="evidence" value="ECO:0007669"/>
    <property type="project" value="InterPro"/>
</dbReference>
<feature type="active site" evidence="4">
    <location>
        <position position="124"/>
    </location>
</feature>